<feature type="domain" description="VanZ-like" evidence="2">
    <location>
        <begin position="20"/>
        <end position="142"/>
    </location>
</feature>
<organism evidence="3 4">
    <name type="scientific">Halothermothrix orenii (strain H 168 / OCM 544 / DSM 9562)</name>
    <dbReference type="NCBI Taxonomy" id="373903"/>
    <lineage>
        <taxon>Bacteria</taxon>
        <taxon>Bacillati</taxon>
        <taxon>Bacillota</taxon>
        <taxon>Clostridia</taxon>
        <taxon>Halanaerobiales</taxon>
        <taxon>Halothermotrichaceae</taxon>
        <taxon>Halothermothrix</taxon>
    </lineage>
</organism>
<dbReference type="PANTHER" id="PTHR36834">
    <property type="entry name" value="MEMBRANE PROTEIN-RELATED"/>
    <property type="match status" value="1"/>
</dbReference>
<accession>B8CWB9</accession>
<protein>
    <submittedName>
        <fullName evidence="3">VanZ family protein</fullName>
    </submittedName>
</protein>
<dbReference type="EMBL" id="CP001098">
    <property type="protein sequence ID" value="ACL69588.1"/>
    <property type="molecule type" value="Genomic_DNA"/>
</dbReference>
<dbReference type="KEGG" id="hor:Hore_08310"/>
<name>B8CWB9_HALOH</name>
<keyword evidence="1" id="KW-0472">Membrane</keyword>
<feature type="transmembrane region" description="Helical" evidence="1">
    <location>
        <begin position="126"/>
        <end position="143"/>
    </location>
</feature>
<feature type="transmembrane region" description="Helical" evidence="1">
    <location>
        <begin position="12"/>
        <end position="32"/>
    </location>
</feature>
<dbReference type="OrthoDB" id="9805025at2"/>
<keyword evidence="4" id="KW-1185">Reference proteome</keyword>
<dbReference type="HOGENOM" id="CLU_077618_5_2_9"/>
<dbReference type="RefSeq" id="WP_012635776.1">
    <property type="nucleotide sequence ID" value="NC_011899.1"/>
</dbReference>
<keyword evidence="1" id="KW-0812">Transmembrane</keyword>
<dbReference type="eggNOG" id="COG4767">
    <property type="taxonomic scope" value="Bacteria"/>
</dbReference>
<feature type="transmembrane region" description="Helical" evidence="1">
    <location>
        <begin position="67"/>
        <end position="89"/>
    </location>
</feature>
<evidence type="ECO:0000313" key="4">
    <source>
        <dbReference type="Proteomes" id="UP000000719"/>
    </source>
</evidence>
<reference evidence="3 4" key="1">
    <citation type="journal article" date="2009" name="PLoS ONE">
        <title>Genome analysis of the anaerobic thermohalophilic bacterium Halothermothrix orenii.</title>
        <authorList>
            <person name="Mavromatis K."/>
            <person name="Ivanova N."/>
            <person name="Anderson I."/>
            <person name="Lykidis A."/>
            <person name="Hooper S.D."/>
            <person name="Sun H."/>
            <person name="Kunin V."/>
            <person name="Lapidus A."/>
            <person name="Hugenholtz P."/>
            <person name="Patel B."/>
            <person name="Kyrpides N.C."/>
        </authorList>
    </citation>
    <scope>NUCLEOTIDE SEQUENCE [LARGE SCALE GENOMIC DNA]</scope>
    <source>
        <strain evidence="4">H 168 / OCM 544 / DSM 9562</strain>
    </source>
</reference>
<feature type="transmembrane region" description="Helical" evidence="1">
    <location>
        <begin position="98"/>
        <end position="120"/>
    </location>
</feature>
<gene>
    <name evidence="3" type="ordered locus">Hore_08310</name>
</gene>
<dbReference type="InterPro" id="IPR006976">
    <property type="entry name" value="VanZ-like"/>
</dbReference>
<evidence type="ECO:0000256" key="1">
    <source>
        <dbReference type="SAM" id="Phobius"/>
    </source>
</evidence>
<dbReference type="Pfam" id="PF04892">
    <property type="entry name" value="VanZ"/>
    <property type="match status" value="1"/>
</dbReference>
<sequence length="149" mass="17249">MSNKTELKQTIYRVTMVTVFLVYLIYLFYLVFFSHQYGRDTYHGTSNLIPFRTIYNYLRAPCHPRVVFINIVGNIVAFLPMGFFLPLIFKKMRKATRLLISVTLVTTIIETGQLISGVGAFDIDDIILNIIGGFAGFLMYRFYNYLTTN</sequence>
<evidence type="ECO:0000259" key="2">
    <source>
        <dbReference type="Pfam" id="PF04892"/>
    </source>
</evidence>
<keyword evidence="1" id="KW-1133">Transmembrane helix</keyword>
<proteinExistence type="predicted"/>
<dbReference type="AlphaFoldDB" id="B8CWB9"/>
<evidence type="ECO:0000313" key="3">
    <source>
        <dbReference type="EMBL" id="ACL69588.1"/>
    </source>
</evidence>
<dbReference type="InterPro" id="IPR053150">
    <property type="entry name" value="Teicoplanin_resist-assoc"/>
</dbReference>
<dbReference type="STRING" id="373903.Hore_08310"/>
<dbReference type="Proteomes" id="UP000000719">
    <property type="component" value="Chromosome"/>
</dbReference>
<dbReference type="PANTHER" id="PTHR36834:SF1">
    <property type="entry name" value="INTEGRAL MEMBRANE PROTEIN"/>
    <property type="match status" value="1"/>
</dbReference>